<name>A0A8J3VZM3_9ACTN</name>
<reference evidence="1" key="1">
    <citation type="submission" date="2021-01" db="EMBL/GenBank/DDBJ databases">
        <title>Whole genome shotgun sequence of Sphaerimonospora thailandensis NBRC 107569.</title>
        <authorList>
            <person name="Komaki H."/>
            <person name="Tamura T."/>
        </authorList>
    </citation>
    <scope>NUCLEOTIDE SEQUENCE</scope>
    <source>
        <strain evidence="1">NBRC 107569</strain>
    </source>
</reference>
<proteinExistence type="predicted"/>
<protein>
    <submittedName>
        <fullName evidence="1">Uncharacterized protein</fullName>
    </submittedName>
</protein>
<organism evidence="1 2">
    <name type="scientific">Sphaerimonospora thailandensis</name>
    <dbReference type="NCBI Taxonomy" id="795644"/>
    <lineage>
        <taxon>Bacteria</taxon>
        <taxon>Bacillati</taxon>
        <taxon>Actinomycetota</taxon>
        <taxon>Actinomycetes</taxon>
        <taxon>Streptosporangiales</taxon>
        <taxon>Streptosporangiaceae</taxon>
        <taxon>Sphaerimonospora</taxon>
    </lineage>
</organism>
<dbReference type="Proteomes" id="UP000610966">
    <property type="component" value="Unassembled WGS sequence"/>
</dbReference>
<accession>A0A8J3VZM3</accession>
<evidence type="ECO:0000313" key="2">
    <source>
        <dbReference type="Proteomes" id="UP000610966"/>
    </source>
</evidence>
<evidence type="ECO:0000313" key="1">
    <source>
        <dbReference type="EMBL" id="GIH71314.1"/>
    </source>
</evidence>
<keyword evidence="2" id="KW-1185">Reference proteome</keyword>
<dbReference type="PROSITE" id="PS51257">
    <property type="entry name" value="PROKAR_LIPOPROTEIN"/>
    <property type="match status" value="1"/>
</dbReference>
<comment type="caution">
    <text evidence="1">The sequence shown here is derived from an EMBL/GenBank/DDBJ whole genome shotgun (WGS) entry which is preliminary data.</text>
</comment>
<dbReference type="EMBL" id="BOOG01000033">
    <property type="protein sequence ID" value="GIH71314.1"/>
    <property type="molecule type" value="Genomic_DNA"/>
</dbReference>
<dbReference type="AlphaFoldDB" id="A0A8J3VZM3"/>
<sequence>MPTRALFSLLTGYACEKLQDHECEKACFRRLCARIRKITAVSSSPMENPRRMSAIYDQVDGERIAVADHGDCVSVINSTGKIVVAKKDIRRFAERVLAAAGRMAVVLFPPSLRKESLSVSCPSGRWRVRVSPKNGARVLVEVDPQGLGPAEAYELAAAVAVAGRHIGDSGQADRRMAARIREVIEANRGRDEEAVAAAIVAQVLDGPHR</sequence>
<gene>
    <name evidence="1" type="ORF">Mth01_35670</name>
</gene>